<dbReference type="Pfam" id="PF01963">
    <property type="entry name" value="TraB_PrgY_gumN"/>
    <property type="match status" value="1"/>
</dbReference>
<sequence>MKAIKYGNSLLYKISGNGLKKPSYLLGTMHLVCAKEFHLKKKIESAISKCNLFYMEVNIGDVSQVQIMQEQLPTLSDFSGGLSQDEREEMNQILQHQFNFSLQEAKESSPIEIINRMIFESIDCDDKKSVEQELLKIAWEKGLTPGGLETAMEQIKIAQKVFTGKELLYQLKSADDYKEIFKRIMSAYNAENMQELAKLVADKNFMSKRANHILVNERNRRWVKVISKLVEKTSAFIAVGAGHLPGNQGLIQLIKDKGYAINPVYR</sequence>
<dbReference type="RefSeq" id="WP_123118701.1">
    <property type="nucleotide sequence ID" value="NZ_RJJR01000001.1"/>
</dbReference>
<keyword evidence="2" id="KW-1185">Reference proteome</keyword>
<evidence type="ECO:0000313" key="1">
    <source>
        <dbReference type="EMBL" id="RNI39810.1"/>
    </source>
</evidence>
<accession>A0A3M9NPU9</accession>
<dbReference type="AlphaFoldDB" id="A0A3M9NPU9"/>
<dbReference type="PANTHER" id="PTHR40590:SF1">
    <property type="entry name" value="CYTOPLASMIC PROTEIN"/>
    <property type="match status" value="1"/>
</dbReference>
<dbReference type="InterPro" id="IPR002816">
    <property type="entry name" value="TraB/PrgY/GumN_fam"/>
</dbReference>
<dbReference type="Proteomes" id="UP000267223">
    <property type="component" value="Unassembled WGS sequence"/>
</dbReference>
<gene>
    <name evidence="1" type="ORF">EFY79_00445</name>
</gene>
<dbReference type="EMBL" id="RJJR01000001">
    <property type="protein sequence ID" value="RNI39810.1"/>
    <property type="molecule type" value="Genomic_DNA"/>
</dbReference>
<organism evidence="1 2">
    <name type="scientific">Hanamia caeni</name>
    <dbReference type="NCBI Taxonomy" id="2294116"/>
    <lineage>
        <taxon>Bacteria</taxon>
        <taxon>Pseudomonadati</taxon>
        <taxon>Bacteroidota</taxon>
        <taxon>Chitinophagia</taxon>
        <taxon>Chitinophagales</taxon>
        <taxon>Chitinophagaceae</taxon>
        <taxon>Hanamia</taxon>
    </lineage>
</organism>
<dbReference type="InterPro" id="IPR047111">
    <property type="entry name" value="YbaP-like"/>
</dbReference>
<name>A0A3M9NPU9_9BACT</name>
<dbReference type="CDD" id="cd14789">
    <property type="entry name" value="Tiki"/>
    <property type="match status" value="1"/>
</dbReference>
<proteinExistence type="predicted"/>
<comment type="caution">
    <text evidence="1">The sequence shown here is derived from an EMBL/GenBank/DDBJ whole genome shotgun (WGS) entry which is preliminary data.</text>
</comment>
<reference evidence="1 2" key="1">
    <citation type="submission" date="2018-11" db="EMBL/GenBank/DDBJ databases">
        <title>Draft genome sequence of Ferruginibacter sp. BO-59.</title>
        <authorList>
            <person name="Im W.T."/>
        </authorList>
    </citation>
    <scope>NUCLEOTIDE SEQUENCE [LARGE SCALE GENOMIC DNA]</scope>
    <source>
        <strain evidence="1 2">BO-59</strain>
    </source>
</reference>
<protein>
    <submittedName>
        <fullName evidence="1">TraB/GumN family protein</fullName>
    </submittedName>
</protein>
<dbReference type="PANTHER" id="PTHR40590">
    <property type="entry name" value="CYTOPLASMIC PROTEIN-RELATED"/>
    <property type="match status" value="1"/>
</dbReference>
<dbReference type="OrthoDB" id="9798714at2"/>
<evidence type="ECO:0000313" key="2">
    <source>
        <dbReference type="Proteomes" id="UP000267223"/>
    </source>
</evidence>